<reference evidence="2" key="1">
    <citation type="submission" date="2019-03" db="EMBL/GenBank/DDBJ databases">
        <authorList>
            <person name="Danneels B."/>
        </authorList>
    </citation>
    <scope>NUCLEOTIDE SEQUENCE</scope>
</reference>
<sequence>MTRFTRRRAMPTLFEAMERYLREVSAFKKGAASERSISRIWLGTDLATRANPVQLVIRPSVDDARDRRLHEHITLRGISSEQCPRREIDL</sequence>
<dbReference type="EMBL" id="CAADHZ010000024">
    <property type="protein sequence ID" value="VFR31895.1"/>
    <property type="molecule type" value="Genomic_DNA"/>
</dbReference>
<dbReference type="EMBL" id="CAADIB010000016">
    <property type="protein sequence ID" value="VFR36377.1"/>
    <property type="molecule type" value="Genomic_DNA"/>
</dbReference>
<evidence type="ECO:0000313" key="1">
    <source>
        <dbReference type="EMBL" id="VFR31895.1"/>
    </source>
</evidence>
<organism evidence="2">
    <name type="scientific">plant metagenome</name>
    <dbReference type="NCBI Taxonomy" id="1297885"/>
    <lineage>
        <taxon>unclassified sequences</taxon>
        <taxon>metagenomes</taxon>
        <taxon>organismal metagenomes</taxon>
    </lineage>
</organism>
<gene>
    <name evidence="1" type="ORF">ANDO1_3044</name>
    <name evidence="2" type="ORF">ANDO2_2906</name>
</gene>
<name>A0A484QHA1_9ZZZZ</name>
<evidence type="ECO:0000313" key="2">
    <source>
        <dbReference type="EMBL" id="VFR36377.1"/>
    </source>
</evidence>
<dbReference type="AlphaFoldDB" id="A0A484QHA1"/>
<protein>
    <submittedName>
        <fullName evidence="2">Uncharacterized protein</fullName>
    </submittedName>
</protein>
<accession>A0A484QHA1</accession>
<proteinExistence type="predicted"/>